<comment type="caution">
    <text evidence="2">The sequence shown here is derived from an EMBL/GenBank/DDBJ whole genome shotgun (WGS) entry which is preliminary data.</text>
</comment>
<evidence type="ECO:0000313" key="2">
    <source>
        <dbReference type="EMBL" id="MEQ2508719.1"/>
    </source>
</evidence>
<name>A0ABV1G050_9BACT</name>
<dbReference type="EMBL" id="JBBNGE010000037">
    <property type="protein sequence ID" value="MEQ2508719.1"/>
    <property type="molecule type" value="Genomic_DNA"/>
</dbReference>
<keyword evidence="1" id="KW-0732">Signal</keyword>
<organism evidence="2 3">
    <name type="scientific">Segatella sinensis</name>
    <dbReference type="NCBI Taxonomy" id="3085167"/>
    <lineage>
        <taxon>Bacteria</taxon>
        <taxon>Pseudomonadati</taxon>
        <taxon>Bacteroidota</taxon>
        <taxon>Bacteroidia</taxon>
        <taxon>Bacteroidales</taxon>
        <taxon>Prevotellaceae</taxon>
        <taxon>Segatella</taxon>
    </lineage>
</organism>
<dbReference type="Pfam" id="PF03382">
    <property type="entry name" value="DUF285"/>
    <property type="match status" value="1"/>
</dbReference>
<reference evidence="2 3" key="1">
    <citation type="submission" date="2024-04" db="EMBL/GenBank/DDBJ databases">
        <title>Human intestinal bacterial collection.</title>
        <authorList>
            <person name="Pauvert C."/>
            <person name="Hitch T.C.A."/>
            <person name="Clavel T."/>
        </authorList>
    </citation>
    <scope>NUCLEOTIDE SEQUENCE [LARGE SCALE GENOMIC DNA]</scope>
    <source>
        <strain evidence="2 3">CLA-AA-H174</strain>
    </source>
</reference>
<dbReference type="SUPFAM" id="SSF52058">
    <property type="entry name" value="L domain-like"/>
    <property type="match status" value="1"/>
</dbReference>
<dbReference type="Gene3D" id="3.80.10.10">
    <property type="entry name" value="Ribonuclease Inhibitor"/>
    <property type="match status" value="1"/>
</dbReference>
<sequence>MKYIRNFSAHTDYEAEMRRIPTPSVSYCRKENECHFMPNNVIMFKVGDLNGNTNQTVTVNYYEGGSETIPITEGNKWYVHNIPSGKSLKQFVGIYNITDTIISAKIKIYYGTIINNIRGNLTFIACDISELTSMRRMFYNVGGITSLDVFILDTSNVTDMSFMFQSCSGLKTLDASNWDVSKVTTMSRMFDGCTSLQSLDLSNWNVENVTNMDVMFGDCSSFQTLNLSGWNTSKVTDMFAMFDGCTSLQSLDLSNWNVANVTNMNIMFQLCEKLQSLDLSNWNVGNVTTMSNMFKYCDSLKTIYMRNCNQTTIDKIKAQLETDGILNNVTIITE</sequence>
<dbReference type="InterPro" id="IPR050328">
    <property type="entry name" value="Dev_Immune_Receptor"/>
</dbReference>
<dbReference type="RefSeq" id="WP_349226385.1">
    <property type="nucleotide sequence ID" value="NZ_JBBNFG020000005.1"/>
</dbReference>
<protein>
    <submittedName>
        <fullName evidence="2">BspA family leucine-rich repeat surface protein</fullName>
    </submittedName>
</protein>
<dbReference type="PANTHER" id="PTHR24373">
    <property type="entry name" value="SLIT RELATED LEUCINE-RICH REPEAT NEURONAL PROTEIN"/>
    <property type="match status" value="1"/>
</dbReference>
<dbReference type="PANTHER" id="PTHR24373:SF396">
    <property type="entry name" value="LEUCINE RICH REPEATS AND IMMUNOGLOBULIN LIKE DOMAINS 1"/>
    <property type="match status" value="1"/>
</dbReference>
<proteinExistence type="predicted"/>
<dbReference type="InterPro" id="IPR032675">
    <property type="entry name" value="LRR_dom_sf"/>
</dbReference>
<evidence type="ECO:0000313" key="3">
    <source>
        <dbReference type="Proteomes" id="UP001465717"/>
    </source>
</evidence>
<dbReference type="InterPro" id="IPR005046">
    <property type="entry name" value="DUF285"/>
</dbReference>
<evidence type="ECO:0000256" key="1">
    <source>
        <dbReference type="ARBA" id="ARBA00022729"/>
    </source>
</evidence>
<dbReference type="NCBIfam" id="TIGR02167">
    <property type="entry name" value="Liste_lipo_26"/>
    <property type="match status" value="6"/>
</dbReference>
<dbReference type="Proteomes" id="UP001465717">
    <property type="component" value="Unassembled WGS sequence"/>
</dbReference>
<accession>A0ABV1G050</accession>
<keyword evidence="3" id="KW-1185">Reference proteome</keyword>
<gene>
    <name evidence="2" type="ORF">AAAT87_10585</name>
</gene>
<dbReference type="InterPro" id="IPR011889">
    <property type="entry name" value="Liste_lipo_26"/>
</dbReference>